<feature type="region of interest" description="Disordered" evidence="1">
    <location>
        <begin position="1"/>
        <end position="51"/>
    </location>
</feature>
<evidence type="ECO:0000313" key="2">
    <source>
        <dbReference type="EMBL" id="BDV36589.1"/>
    </source>
</evidence>
<reference evidence="2 3" key="1">
    <citation type="journal article" date="2023" name="Int. J. Syst. Evol. Microbiol.">
        <title>Methylocystis iwaonis sp. nov., a type II methane-oxidizing bacterium from surface soil of a rice paddy field in Japan, and emended description of the genus Methylocystis (ex Whittenbury et al. 1970) Bowman et al. 1993.</title>
        <authorList>
            <person name="Kaise H."/>
            <person name="Sawadogo J.B."/>
            <person name="Alam M.S."/>
            <person name="Ueno C."/>
            <person name="Dianou D."/>
            <person name="Shinjo R."/>
            <person name="Asakawa S."/>
        </authorList>
    </citation>
    <scope>NUCLEOTIDE SEQUENCE [LARGE SCALE GENOMIC DNA]</scope>
    <source>
        <strain evidence="2 3">SS37A-Re</strain>
    </source>
</reference>
<dbReference type="EMBL" id="AP027145">
    <property type="protein sequence ID" value="BDV36589.1"/>
    <property type="molecule type" value="Genomic_DNA"/>
</dbReference>
<evidence type="ECO:0000313" key="3">
    <source>
        <dbReference type="Proteomes" id="UP001317629"/>
    </source>
</evidence>
<protein>
    <recommendedName>
        <fullName evidence="4">Transposase</fullName>
    </recommendedName>
</protein>
<keyword evidence="3" id="KW-1185">Reference proteome</keyword>
<sequence>MLSYVGRSPLEARKTQRPFKTTKPEVTMAFRPDKDGGTANRTVEGALGMKD</sequence>
<name>A0ABN6VM14_9HYPH</name>
<evidence type="ECO:0000256" key="1">
    <source>
        <dbReference type="SAM" id="MobiDB-lite"/>
    </source>
</evidence>
<proteinExistence type="predicted"/>
<accession>A0ABN6VM14</accession>
<organism evidence="2 3">
    <name type="scientific">Methylocystis iwaonis</name>
    <dbReference type="NCBI Taxonomy" id="2885079"/>
    <lineage>
        <taxon>Bacteria</taxon>
        <taxon>Pseudomonadati</taxon>
        <taxon>Pseudomonadota</taxon>
        <taxon>Alphaproteobacteria</taxon>
        <taxon>Hyphomicrobiales</taxon>
        <taxon>Methylocystaceae</taxon>
        <taxon>Methylocystis</taxon>
    </lineage>
</organism>
<gene>
    <name evidence="2" type="ORF">SS37A_41190</name>
</gene>
<keyword evidence="2" id="KW-0614">Plasmid</keyword>
<geneLocation type="plasmid" evidence="2 3">
    <name>pSS37A-Re-3</name>
</geneLocation>
<evidence type="ECO:0008006" key="4">
    <source>
        <dbReference type="Google" id="ProtNLM"/>
    </source>
</evidence>
<dbReference type="Proteomes" id="UP001317629">
    <property type="component" value="Plasmid pSS37A-Re-3"/>
</dbReference>